<evidence type="ECO:0000313" key="4">
    <source>
        <dbReference type="Proteomes" id="UP000509750"/>
    </source>
</evidence>
<feature type="region of interest" description="Disordered" evidence="1">
    <location>
        <begin position="184"/>
        <end position="203"/>
    </location>
</feature>
<dbReference type="GeneID" id="56028039"/>
<dbReference type="GO" id="GO:0016747">
    <property type="term" value="F:acyltransferase activity, transferring groups other than amino-acyl groups"/>
    <property type="evidence" value="ECO:0007669"/>
    <property type="project" value="InterPro"/>
</dbReference>
<protein>
    <submittedName>
        <fullName evidence="3">GNAT family N-acetyltransferase</fullName>
    </submittedName>
</protein>
<dbReference type="Pfam" id="PF00583">
    <property type="entry name" value="Acetyltransf_1"/>
    <property type="match status" value="1"/>
</dbReference>
<sequence>MEPRLLGWPTDGPTLRLDYRRYAYAGKFVMSGTGKAVLAPDGWEHEEADRTETDPGDGESTDSMESSVLAAVAFDVDRTDSDALRLRYVTVRDDRRGEGLGPRLCTFVCERAAGREFERVRIAVNNPYSYEALYRAGFGFTGETTGIAEVVLERPAVEPAARNPEQYRAGLDAVADREDLTDGEVAFAREKRERGPPGTTATR</sequence>
<reference evidence="3 4" key="1">
    <citation type="submission" date="2020-07" db="EMBL/GenBank/DDBJ databases">
        <title>Gai3-2, isolated from salt lake.</title>
        <authorList>
            <person name="Cui H."/>
            <person name="Shi X."/>
        </authorList>
    </citation>
    <scope>NUCLEOTIDE SEQUENCE [LARGE SCALE GENOMIC DNA]</scope>
    <source>
        <strain evidence="3 4">Gai3-2</strain>
    </source>
</reference>
<evidence type="ECO:0000313" key="3">
    <source>
        <dbReference type="EMBL" id="QLG26819.1"/>
    </source>
</evidence>
<accession>A0A7D5K6K7</accession>
<feature type="region of interest" description="Disordered" evidence="1">
    <location>
        <begin position="40"/>
        <end position="64"/>
    </location>
</feature>
<proteinExistence type="predicted"/>
<dbReference type="OrthoDB" id="213793at2157"/>
<name>A0A7D5K6K7_9EURY</name>
<gene>
    <name evidence="3" type="ORF">HUG10_04360</name>
</gene>
<organism evidence="3 4">
    <name type="scientific">Halorarum halophilum</name>
    <dbReference type="NCBI Taxonomy" id="2743090"/>
    <lineage>
        <taxon>Archaea</taxon>
        <taxon>Methanobacteriati</taxon>
        <taxon>Methanobacteriota</taxon>
        <taxon>Stenosarchaea group</taxon>
        <taxon>Halobacteria</taxon>
        <taxon>Halobacteriales</taxon>
        <taxon>Haloferacaceae</taxon>
        <taxon>Halorarum</taxon>
    </lineage>
</organism>
<feature type="compositionally biased region" description="Basic and acidic residues" evidence="1">
    <location>
        <begin position="42"/>
        <end position="53"/>
    </location>
</feature>
<feature type="domain" description="N-acetyltransferase" evidence="2">
    <location>
        <begin position="58"/>
        <end position="138"/>
    </location>
</feature>
<dbReference type="CDD" id="cd04301">
    <property type="entry name" value="NAT_SF"/>
    <property type="match status" value="1"/>
</dbReference>
<dbReference type="EMBL" id="CP058529">
    <property type="protein sequence ID" value="QLG26819.1"/>
    <property type="molecule type" value="Genomic_DNA"/>
</dbReference>
<evidence type="ECO:0000259" key="2">
    <source>
        <dbReference type="Pfam" id="PF00583"/>
    </source>
</evidence>
<dbReference type="InterPro" id="IPR016181">
    <property type="entry name" value="Acyl_CoA_acyltransferase"/>
</dbReference>
<dbReference type="RefSeq" id="WP_179168394.1">
    <property type="nucleotide sequence ID" value="NZ_CP058529.1"/>
</dbReference>
<dbReference type="AlphaFoldDB" id="A0A7D5K6K7"/>
<dbReference type="InterPro" id="IPR000182">
    <property type="entry name" value="GNAT_dom"/>
</dbReference>
<dbReference type="Gene3D" id="3.40.630.30">
    <property type="match status" value="1"/>
</dbReference>
<evidence type="ECO:0000256" key="1">
    <source>
        <dbReference type="SAM" id="MobiDB-lite"/>
    </source>
</evidence>
<dbReference type="KEGG" id="halg:HUG10_04360"/>
<dbReference type="Proteomes" id="UP000509750">
    <property type="component" value="Chromosome"/>
</dbReference>
<keyword evidence="4" id="KW-1185">Reference proteome</keyword>
<keyword evidence="3" id="KW-0808">Transferase</keyword>
<dbReference type="SUPFAM" id="SSF55729">
    <property type="entry name" value="Acyl-CoA N-acyltransferases (Nat)"/>
    <property type="match status" value="1"/>
</dbReference>